<dbReference type="Pfam" id="PF00528">
    <property type="entry name" value="BPD_transp_1"/>
    <property type="match status" value="1"/>
</dbReference>
<dbReference type="SUPFAM" id="SSF161098">
    <property type="entry name" value="MetI-like"/>
    <property type="match status" value="1"/>
</dbReference>
<dbReference type="Proteomes" id="UP000256304">
    <property type="component" value="Unassembled WGS sequence"/>
</dbReference>
<evidence type="ECO:0000256" key="3">
    <source>
        <dbReference type="ARBA" id="ARBA00022475"/>
    </source>
</evidence>
<evidence type="ECO:0000259" key="8">
    <source>
        <dbReference type="PROSITE" id="PS50928"/>
    </source>
</evidence>
<feature type="domain" description="ABC transmembrane type-1" evidence="8">
    <location>
        <begin position="74"/>
        <end position="292"/>
    </location>
</feature>
<dbReference type="Gene3D" id="1.10.3720.10">
    <property type="entry name" value="MetI-like"/>
    <property type="match status" value="1"/>
</dbReference>
<gene>
    <name evidence="9" type="ORF">A8990_11179</name>
</gene>
<dbReference type="PANTHER" id="PTHR30193">
    <property type="entry name" value="ABC TRANSPORTER PERMEASE PROTEIN"/>
    <property type="match status" value="1"/>
</dbReference>
<keyword evidence="10" id="KW-1185">Reference proteome</keyword>
<reference evidence="9 10" key="1">
    <citation type="submission" date="2018-08" db="EMBL/GenBank/DDBJ databases">
        <title>Genomic Encyclopedia of Type Strains, Phase III (KMG-III): the genomes of soil and plant-associated and newly described type strains.</title>
        <authorList>
            <person name="Whitman W."/>
        </authorList>
    </citation>
    <scope>NUCLEOTIDE SEQUENCE [LARGE SCALE GENOMIC DNA]</scope>
    <source>
        <strain evidence="9 10">CGMCC 1.10966</strain>
    </source>
</reference>
<evidence type="ECO:0000256" key="7">
    <source>
        <dbReference type="RuleBase" id="RU363032"/>
    </source>
</evidence>
<feature type="transmembrane region" description="Helical" evidence="7">
    <location>
        <begin position="21"/>
        <end position="45"/>
    </location>
</feature>
<keyword evidence="5 7" id="KW-1133">Transmembrane helix</keyword>
<dbReference type="InterPro" id="IPR035906">
    <property type="entry name" value="MetI-like_sf"/>
</dbReference>
<comment type="similarity">
    <text evidence="7">Belongs to the binding-protein-dependent transport system permease family.</text>
</comment>
<organism evidence="9 10">
    <name type="scientific">Paenibacillus taihuensis</name>
    <dbReference type="NCBI Taxonomy" id="1156355"/>
    <lineage>
        <taxon>Bacteria</taxon>
        <taxon>Bacillati</taxon>
        <taxon>Bacillota</taxon>
        <taxon>Bacilli</taxon>
        <taxon>Bacillales</taxon>
        <taxon>Paenibacillaceae</taxon>
        <taxon>Paenibacillus</taxon>
    </lineage>
</organism>
<keyword evidence="3" id="KW-1003">Cell membrane</keyword>
<dbReference type="GO" id="GO:0005886">
    <property type="term" value="C:plasma membrane"/>
    <property type="evidence" value="ECO:0007669"/>
    <property type="project" value="UniProtKB-SubCell"/>
</dbReference>
<comment type="subcellular location">
    <subcellularLocation>
        <location evidence="1 7">Cell membrane</location>
        <topology evidence="1 7">Multi-pass membrane protein</topology>
    </subcellularLocation>
</comment>
<dbReference type="GO" id="GO:0055085">
    <property type="term" value="P:transmembrane transport"/>
    <property type="evidence" value="ECO:0007669"/>
    <property type="project" value="InterPro"/>
</dbReference>
<keyword evidence="2 7" id="KW-0813">Transport</keyword>
<comment type="caution">
    <text evidence="9">The sequence shown here is derived from an EMBL/GenBank/DDBJ whole genome shotgun (WGS) entry which is preliminary data.</text>
</comment>
<evidence type="ECO:0000256" key="2">
    <source>
        <dbReference type="ARBA" id="ARBA00022448"/>
    </source>
</evidence>
<evidence type="ECO:0000256" key="4">
    <source>
        <dbReference type="ARBA" id="ARBA00022692"/>
    </source>
</evidence>
<protein>
    <submittedName>
        <fullName evidence="9">Multiple sugar transport system permease protein</fullName>
    </submittedName>
</protein>
<keyword evidence="9" id="KW-0762">Sugar transport</keyword>
<evidence type="ECO:0000256" key="1">
    <source>
        <dbReference type="ARBA" id="ARBA00004651"/>
    </source>
</evidence>
<proteinExistence type="inferred from homology"/>
<dbReference type="EMBL" id="QTTN01000011">
    <property type="protein sequence ID" value="REE86182.1"/>
    <property type="molecule type" value="Genomic_DNA"/>
</dbReference>
<dbReference type="PROSITE" id="PS50928">
    <property type="entry name" value="ABC_TM1"/>
    <property type="match status" value="1"/>
</dbReference>
<feature type="transmembrane region" description="Helical" evidence="7">
    <location>
        <begin position="159"/>
        <end position="180"/>
    </location>
</feature>
<dbReference type="RefSeq" id="WP_245995966.1">
    <property type="nucleotide sequence ID" value="NZ_QTTN01000011.1"/>
</dbReference>
<feature type="transmembrane region" description="Helical" evidence="7">
    <location>
        <begin position="210"/>
        <end position="232"/>
    </location>
</feature>
<feature type="transmembrane region" description="Helical" evidence="7">
    <location>
        <begin position="271"/>
        <end position="293"/>
    </location>
</feature>
<sequence length="314" mass="35288">MANTIMSKAERREERFGYLFISPWIIGFIAFAAFPIVASLLISFMKWDIYQAPSWVGWDNFNHLFHDKLFYKSMRVTLVYSAFAIPLGLIFGLALSLLLNMNIRGINTYRTLFYLPSVISGVAIAMVWKWIFNSDYGLLNYMLSLIGIHGPKWLEDPNWILTTYIIMSLWGIGGSAIIFLGGLQNIPGHLYEAAKIDGAKVMQRFSKITLPLLTPTLFFQLLMGIIGSFQVFTSAFIMNGRGGSASGGGPENEGLFYMLYLYQKAFKSFDMGYASAMAWVGGLISFVLAIIVYKSQGRWVFYDADDNNGKGRTA</sequence>
<evidence type="ECO:0000256" key="6">
    <source>
        <dbReference type="ARBA" id="ARBA00023136"/>
    </source>
</evidence>
<keyword evidence="4 7" id="KW-0812">Transmembrane</keyword>
<feature type="transmembrane region" description="Helical" evidence="7">
    <location>
        <begin position="111"/>
        <end position="132"/>
    </location>
</feature>
<evidence type="ECO:0000313" key="9">
    <source>
        <dbReference type="EMBL" id="REE86182.1"/>
    </source>
</evidence>
<name>A0A3D9S2S8_9BACL</name>
<dbReference type="CDD" id="cd06261">
    <property type="entry name" value="TM_PBP2"/>
    <property type="match status" value="1"/>
</dbReference>
<dbReference type="PANTHER" id="PTHR30193:SF1">
    <property type="entry name" value="ABC TRANSPORTER PERMEASE PROTEIN YESP-RELATED"/>
    <property type="match status" value="1"/>
</dbReference>
<keyword evidence="6 7" id="KW-0472">Membrane</keyword>
<evidence type="ECO:0000313" key="10">
    <source>
        <dbReference type="Proteomes" id="UP000256304"/>
    </source>
</evidence>
<dbReference type="InterPro" id="IPR051393">
    <property type="entry name" value="ABC_transporter_permease"/>
</dbReference>
<dbReference type="AlphaFoldDB" id="A0A3D9S2S8"/>
<evidence type="ECO:0000256" key="5">
    <source>
        <dbReference type="ARBA" id="ARBA00022989"/>
    </source>
</evidence>
<accession>A0A3D9S2S8</accession>
<feature type="transmembrane region" description="Helical" evidence="7">
    <location>
        <begin position="78"/>
        <end position="99"/>
    </location>
</feature>
<dbReference type="InterPro" id="IPR000515">
    <property type="entry name" value="MetI-like"/>
</dbReference>